<dbReference type="Gene3D" id="3.40.50.1820">
    <property type="entry name" value="alpha/beta hydrolase"/>
    <property type="match status" value="1"/>
</dbReference>
<evidence type="ECO:0000259" key="1">
    <source>
        <dbReference type="Pfam" id="PF12697"/>
    </source>
</evidence>
<reference evidence="2 3" key="1">
    <citation type="submission" date="2017-05" db="EMBL/GenBank/DDBJ databases">
        <authorList>
            <person name="Varghese N."/>
            <person name="Submissions S."/>
        </authorList>
    </citation>
    <scope>NUCLEOTIDE SEQUENCE [LARGE SCALE GENOMIC DNA]</scope>
    <source>
        <strain evidence="2 3">DSM 25457</strain>
    </source>
</reference>
<evidence type="ECO:0000313" key="2">
    <source>
        <dbReference type="EMBL" id="SMP55577.1"/>
    </source>
</evidence>
<feature type="domain" description="AB hydrolase-1" evidence="1">
    <location>
        <begin position="44"/>
        <end position="212"/>
    </location>
</feature>
<accession>A0ABY1Q0F5</accession>
<sequence length="224" mass="24343">MAIESSPPLILLSGLAADSRIFGPQKLAFPRLQCLPWLSPTRGESLDRYAQRMAASLGDGPCVIGGASFGGIVSLHMARYLNVQAVVLIGSVKSPAELPLYARCARPFRFLIPLIPVRLMQILARPFTQSGIRRLAPFTHGLACQFCDADPSVFKWSLARILDWSSSPAVLCPVFHIHGDRDWTLPVRHTSPNVVVTGGGHVLTLTHAKEVNSFLDAILAKLAK</sequence>
<keyword evidence="3" id="KW-1185">Reference proteome</keyword>
<name>A0ABY1Q0F5_9BACT</name>
<dbReference type="InterPro" id="IPR029058">
    <property type="entry name" value="AB_hydrolase_fold"/>
</dbReference>
<dbReference type="RefSeq" id="WP_283432482.1">
    <property type="nucleotide sequence ID" value="NZ_FXUG01000005.1"/>
</dbReference>
<evidence type="ECO:0000313" key="3">
    <source>
        <dbReference type="Proteomes" id="UP001158067"/>
    </source>
</evidence>
<dbReference type="Proteomes" id="UP001158067">
    <property type="component" value="Unassembled WGS sequence"/>
</dbReference>
<comment type="caution">
    <text evidence="2">The sequence shown here is derived from an EMBL/GenBank/DDBJ whole genome shotgun (WGS) entry which is preliminary data.</text>
</comment>
<protein>
    <submittedName>
        <fullName evidence="2">Pimeloyl-ACP methyl ester carboxylesterase</fullName>
    </submittedName>
</protein>
<dbReference type="SUPFAM" id="SSF53474">
    <property type="entry name" value="alpha/beta-Hydrolases"/>
    <property type="match status" value="1"/>
</dbReference>
<organism evidence="2 3">
    <name type="scientific">Neorhodopirellula lusitana</name>
    <dbReference type="NCBI Taxonomy" id="445327"/>
    <lineage>
        <taxon>Bacteria</taxon>
        <taxon>Pseudomonadati</taxon>
        <taxon>Planctomycetota</taxon>
        <taxon>Planctomycetia</taxon>
        <taxon>Pirellulales</taxon>
        <taxon>Pirellulaceae</taxon>
        <taxon>Neorhodopirellula</taxon>
    </lineage>
</organism>
<proteinExistence type="predicted"/>
<dbReference type="Pfam" id="PF12697">
    <property type="entry name" value="Abhydrolase_6"/>
    <property type="match status" value="1"/>
</dbReference>
<gene>
    <name evidence="2" type="ORF">SAMN06265222_1053</name>
</gene>
<dbReference type="InterPro" id="IPR000073">
    <property type="entry name" value="AB_hydrolase_1"/>
</dbReference>
<dbReference type="EMBL" id="FXUG01000005">
    <property type="protein sequence ID" value="SMP55577.1"/>
    <property type="molecule type" value="Genomic_DNA"/>
</dbReference>